<sequence>MAWRDSFGRGWALGGCVVGCGSGGASRAVPRAPKRSGPCGPEKHGAQPLLFRGAGNCASNPHAPAPDNAPPPPRHPPHPPGTPPPPRHPPTPPAPPAPSPTRASRRRPLAWPYGR</sequence>
<gene>
    <name evidence="2" type="ORF">F9278_20640</name>
</gene>
<feature type="region of interest" description="Disordered" evidence="1">
    <location>
        <begin position="21"/>
        <end position="115"/>
    </location>
</feature>
<feature type="compositionally biased region" description="Pro residues" evidence="1">
    <location>
        <begin position="63"/>
        <end position="99"/>
    </location>
</feature>
<evidence type="ECO:0000313" key="2">
    <source>
        <dbReference type="EMBL" id="QFQ98212.1"/>
    </source>
</evidence>
<evidence type="ECO:0000313" key="3">
    <source>
        <dbReference type="Proteomes" id="UP000327294"/>
    </source>
</evidence>
<dbReference type="AlphaFoldDB" id="A0A5P8K5Z5"/>
<accession>A0A5P8K5Z5</accession>
<protein>
    <submittedName>
        <fullName evidence="2">Uncharacterized protein</fullName>
    </submittedName>
</protein>
<dbReference type="KEGG" id="sphv:F9278_20640"/>
<organism evidence="2 3">
    <name type="scientific">Streptomyces phaeolivaceus</name>
    <dbReference type="NCBI Taxonomy" id="2653200"/>
    <lineage>
        <taxon>Bacteria</taxon>
        <taxon>Bacillati</taxon>
        <taxon>Actinomycetota</taxon>
        <taxon>Actinomycetes</taxon>
        <taxon>Kitasatosporales</taxon>
        <taxon>Streptomycetaceae</taxon>
        <taxon>Streptomyces</taxon>
    </lineage>
</organism>
<keyword evidence="3" id="KW-1185">Reference proteome</keyword>
<reference evidence="2 3" key="1">
    <citation type="submission" date="2019-10" db="EMBL/GenBank/DDBJ databases">
        <title>Streptomyces sp. strain GY16 isolated from leaves of Broussonetia papyrifera.</title>
        <authorList>
            <person name="Mo P."/>
        </authorList>
    </citation>
    <scope>NUCLEOTIDE SEQUENCE [LARGE SCALE GENOMIC DNA]</scope>
    <source>
        <strain evidence="2 3">GY16</strain>
    </source>
</reference>
<dbReference type="EMBL" id="CP045096">
    <property type="protein sequence ID" value="QFQ98212.1"/>
    <property type="molecule type" value="Genomic_DNA"/>
</dbReference>
<dbReference type="Proteomes" id="UP000327294">
    <property type="component" value="Chromosome"/>
</dbReference>
<name>A0A5P8K5Z5_9ACTN</name>
<proteinExistence type="predicted"/>
<evidence type="ECO:0000256" key="1">
    <source>
        <dbReference type="SAM" id="MobiDB-lite"/>
    </source>
</evidence>